<comment type="similarity">
    <text evidence="1">Belongs to the ABC transporter superfamily.</text>
</comment>
<keyword evidence="3" id="KW-0547">Nucleotide-binding</keyword>
<dbReference type="PROSITE" id="PS50893">
    <property type="entry name" value="ABC_TRANSPORTER_2"/>
    <property type="match status" value="1"/>
</dbReference>
<dbReference type="PROSITE" id="PS00211">
    <property type="entry name" value="ABC_TRANSPORTER_1"/>
    <property type="match status" value="1"/>
</dbReference>
<evidence type="ECO:0000256" key="4">
    <source>
        <dbReference type="ARBA" id="ARBA00022840"/>
    </source>
</evidence>
<name>A0ABQ0H3U7_9HYPH</name>
<organism evidence="6 7">
    <name type="scientific">Phyllobacterium phragmitis</name>
    <dbReference type="NCBI Taxonomy" id="2670329"/>
    <lineage>
        <taxon>Bacteria</taxon>
        <taxon>Pseudomonadati</taxon>
        <taxon>Pseudomonadota</taxon>
        <taxon>Alphaproteobacteria</taxon>
        <taxon>Hyphomicrobiales</taxon>
        <taxon>Phyllobacteriaceae</taxon>
        <taxon>Phyllobacterium</taxon>
    </lineage>
</organism>
<dbReference type="InterPro" id="IPR003593">
    <property type="entry name" value="AAA+_ATPase"/>
</dbReference>
<protein>
    <submittedName>
        <fullName evidence="6">ABC transporter ATP-binding protein</fullName>
    </submittedName>
</protein>
<dbReference type="InterPro" id="IPR015855">
    <property type="entry name" value="ABC_transpr_MalK-like"/>
</dbReference>
<comment type="caution">
    <text evidence="6">The sequence shown here is derived from an EMBL/GenBank/DDBJ whole genome shotgun (WGS) entry which is preliminary data.</text>
</comment>
<dbReference type="InterPro" id="IPR017871">
    <property type="entry name" value="ABC_transporter-like_CS"/>
</dbReference>
<dbReference type="InterPro" id="IPR047641">
    <property type="entry name" value="ABC_transpr_MalK/UgpC-like"/>
</dbReference>
<dbReference type="Pfam" id="PF17912">
    <property type="entry name" value="OB_MalK"/>
    <property type="match status" value="1"/>
</dbReference>
<accession>A0ABQ0H3U7</accession>
<dbReference type="Gene3D" id="2.40.50.100">
    <property type="match status" value="1"/>
</dbReference>
<sequence length="368" mass="40148">MLMKIDTHVGTSVSIRDLSLSFGSVNVLKKLDLDIGDGEFLVLLGPSGCGKSTLLNCIAGLLDISEGQIIIKGRNVTWKEPKDRGIGMVFQSYALYPQMTVEKNLSFGLRVAGVPKGEIKKRIARAAEILQIEPLLQRKPSALSGGQRQRVAIGRALVRDVDVFLFDEPLSNLDAKLRSELRVEIKRLHQKLGNTMIYVTHDQIEALTLADRIAVMKGGVVQQLDDPMTIYNKPRNRFVAGFIGSPSMNFISGALAEKGGQPVFSADGLEIVLDGYEADGALTPGREVVLGLRPEHIHIGGEGSDGYDAIVDLDEPMGADSLVWLKVAGHPLSVRVESGKRYRAGEKVKVYFNLTVASLFDAKTEERI</sequence>
<dbReference type="PANTHER" id="PTHR43875">
    <property type="entry name" value="MALTODEXTRIN IMPORT ATP-BINDING PROTEIN MSMX"/>
    <property type="match status" value="1"/>
</dbReference>
<dbReference type="InterPro" id="IPR027417">
    <property type="entry name" value="P-loop_NTPase"/>
</dbReference>
<dbReference type="NCBIfam" id="NF008653">
    <property type="entry name" value="PRK11650.1"/>
    <property type="match status" value="1"/>
</dbReference>
<dbReference type="SMART" id="SM00382">
    <property type="entry name" value="AAA"/>
    <property type="match status" value="1"/>
</dbReference>
<evidence type="ECO:0000256" key="2">
    <source>
        <dbReference type="ARBA" id="ARBA00022448"/>
    </source>
</evidence>
<dbReference type="InterPro" id="IPR008995">
    <property type="entry name" value="Mo/tungstate-bd_C_term_dom"/>
</dbReference>
<proteinExistence type="inferred from homology"/>
<feature type="domain" description="ABC transporter" evidence="5">
    <location>
        <begin position="13"/>
        <end position="243"/>
    </location>
</feature>
<evidence type="ECO:0000259" key="5">
    <source>
        <dbReference type="PROSITE" id="PS50893"/>
    </source>
</evidence>
<dbReference type="Proteomes" id="UP001628091">
    <property type="component" value="Unassembled WGS sequence"/>
</dbReference>
<evidence type="ECO:0000313" key="6">
    <source>
        <dbReference type="EMBL" id="GAB1583574.1"/>
    </source>
</evidence>
<keyword evidence="2" id="KW-0813">Transport</keyword>
<dbReference type="EMBL" id="BAAFZP010000002">
    <property type="protein sequence ID" value="GAB1583574.1"/>
    <property type="molecule type" value="Genomic_DNA"/>
</dbReference>
<reference evidence="6 7" key="1">
    <citation type="submission" date="2024-10" db="EMBL/GenBank/DDBJ databases">
        <title>Isolation, draft genome sequencing and identification of Phyllobacterium sp. NSA23, isolated from leaf soil.</title>
        <authorList>
            <person name="Akita H."/>
        </authorList>
    </citation>
    <scope>NUCLEOTIDE SEQUENCE [LARGE SCALE GENOMIC DNA]</scope>
    <source>
        <strain evidence="6 7">NSA23</strain>
    </source>
</reference>
<dbReference type="Pfam" id="PF00005">
    <property type="entry name" value="ABC_tran"/>
    <property type="match status" value="1"/>
</dbReference>
<evidence type="ECO:0000256" key="1">
    <source>
        <dbReference type="ARBA" id="ARBA00005417"/>
    </source>
</evidence>
<evidence type="ECO:0000313" key="7">
    <source>
        <dbReference type="Proteomes" id="UP001628091"/>
    </source>
</evidence>
<dbReference type="SUPFAM" id="SSF52540">
    <property type="entry name" value="P-loop containing nucleoside triphosphate hydrolases"/>
    <property type="match status" value="1"/>
</dbReference>
<dbReference type="InterPro" id="IPR012340">
    <property type="entry name" value="NA-bd_OB-fold"/>
</dbReference>
<dbReference type="InterPro" id="IPR003439">
    <property type="entry name" value="ABC_transporter-like_ATP-bd"/>
</dbReference>
<dbReference type="CDD" id="cd03301">
    <property type="entry name" value="ABC_MalK_N"/>
    <property type="match status" value="1"/>
</dbReference>
<keyword evidence="4 6" id="KW-0067">ATP-binding</keyword>
<keyword evidence="7" id="KW-1185">Reference proteome</keyword>
<dbReference type="PANTHER" id="PTHR43875:SF1">
    <property type="entry name" value="OSMOPROTECTIVE COMPOUNDS UPTAKE ATP-BINDING PROTEIN GGTA"/>
    <property type="match status" value="1"/>
</dbReference>
<dbReference type="SUPFAM" id="SSF50331">
    <property type="entry name" value="MOP-like"/>
    <property type="match status" value="1"/>
</dbReference>
<gene>
    <name evidence="6" type="ORF">PPNSA23_35170</name>
</gene>
<dbReference type="InterPro" id="IPR040582">
    <property type="entry name" value="OB_MalK-like"/>
</dbReference>
<dbReference type="GO" id="GO:0005524">
    <property type="term" value="F:ATP binding"/>
    <property type="evidence" value="ECO:0007669"/>
    <property type="project" value="UniProtKB-KW"/>
</dbReference>
<dbReference type="Gene3D" id="2.40.50.140">
    <property type="entry name" value="Nucleic acid-binding proteins"/>
    <property type="match status" value="1"/>
</dbReference>
<evidence type="ECO:0000256" key="3">
    <source>
        <dbReference type="ARBA" id="ARBA00022741"/>
    </source>
</evidence>
<dbReference type="Gene3D" id="3.40.50.300">
    <property type="entry name" value="P-loop containing nucleotide triphosphate hydrolases"/>
    <property type="match status" value="1"/>
</dbReference>